<dbReference type="Pfam" id="PF02224">
    <property type="entry name" value="Cytidylate_kin"/>
    <property type="match status" value="1"/>
</dbReference>
<comment type="catalytic activity">
    <reaction evidence="8 9">
        <text>CMP + ATP = CDP + ADP</text>
        <dbReference type="Rhea" id="RHEA:11600"/>
        <dbReference type="ChEBI" id="CHEBI:30616"/>
        <dbReference type="ChEBI" id="CHEBI:58069"/>
        <dbReference type="ChEBI" id="CHEBI:60377"/>
        <dbReference type="ChEBI" id="CHEBI:456216"/>
        <dbReference type="EC" id="2.7.4.25"/>
    </reaction>
</comment>
<dbReference type="KEGG" id="lcu:PL11_009270"/>
<comment type="similarity">
    <text evidence="1 9">Belongs to the cytidylate kinase family. Type 1 subfamily.</text>
</comment>
<dbReference type="PANTHER" id="PTHR21299:SF2">
    <property type="entry name" value="CYTIDYLATE KINASE"/>
    <property type="match status" value="1"/>
</dbReference>
<gene>
    <name evidence="9" type="primary">cmk</name>
    <name evidence="11" type="ORF">PL11_009270</name>
</gene>
<dbReference type="FunFam" id="3.40.50.300:FF:000484">
    <property type="entry name" value="Cytidylate kinase"/>
    <property type="match status" value="1"/>
</dbReference>
<dbReference type="GO" id="GO:0015949">
    <property type="term" value="P:nucleobase-containing small molecule interconversion"/>
    <property type="evidence" value="ECO:0007669"/>
    <property type="project" value="TreeGrafter"/>
</dbReference>
<evidence type="ECO:0000313" key="12">
    <source>
        <dbReference type="Proteomes" id="UP000030361"/>
    </source>
</evidence>
<evidence type="ECO:0000259" key="10">
    <source>
        <dbReference type="Pfam" id="PF02224"/>
    </source>
</evidence>
<sequence>MHKNGLQVAIDGPASAGKSTVAKLVAKQFKYVYVDTGAMYRAITYKTIKSGTSLDNVEAISEIVKNSEISFQPGEADQRVFIDGEEITEAIRQEDVTNSVSAVAAIQSVREELSNDQQVIAADGGVVMDGRDIGTTVLPDAEVKIFLIASVEERAQRRYKENIEKGINTPLDELQLEIEARDYKDSHRKISPLTKADDAVEIDTTSLSIDEVVDKIASVITEKLNSN</sequence>
<keyword evidence="5 9" id="KW-0418">Kinase</keyword>
<protein>
    <recommendedName>
        <fullName evidence="9">Cytidylate kinase</fullName>
        <shortName evidence="9">CK</shortName>
        <ecNumber evidence="9">2.7.4.25</ecNumber>
    </recommendedName>
    <alternativeName>
        <fullName evidence="9">Cytidine monophosphate kinase</fullName>
        <shortName evidence="9">CMP kinase</shortName>
    </alternativeName>
</protein>
<dbReference type="eggNOG" id="COG0283">
    <property type="taxonomic scope" value="Bacteria"/>
</dbReference>
<name>A0A1S6QKI0_9LACO</name>
<evidence type="ECO:0000256" key="5">
    <source>
        <dbReference type="ARBA" id="ARBA00022777"/>
    </source>
</evidence>
<dbReference type="AlphaFoldDB" id="A0A1S6QKI0"/>
<dbReference type="NCBIfam" id="TIGR00017">
    <property type="entry name" value="cmk"/>
    <property type="match status" value="1"/>
</dbReference>
<dbReference type="PANTHER" id="PTHR21299">
    <property type="entry name" value="CYTIDYLATE KINASE/PANTOATE-BETA-ALANINE LIGASE"/>
    <property type="match status" value="1"/>
</dbReference>
<dbReference type="RefSeq" id="WP_035167107.1">
    <property type="nucleotide sequence ID" value="NZ_CP018906.1"/>
</dbReference>
<dbReference type="GO" id="GO:0006220">
    <property type="term" value="P:pyrimidine nucleotide metabolic process"/>
    <property type="evidence" value="ECO:0007669"/>
    <property type="project" value="UniProtKB-UniRule"/>
</dbReference>
<dbReference type="InterPro" id="IPR003136">
    <property type="entry name" value="Cytidylate_kin"/>
</dbReference>
<evidence type="ECO:0000256" key="4">
    <source>
        <dbReference type="ARBA" id="ARBA00022741"/>
    </source>
</evidence>
<dbReference type="GO" id="GO:0005829">
    <property type="term" value="C:cytosol"/>
    <property type="evidence" value="ECO:0007669"/>
    <property type="project" value="TreeGrafter"/>
</dbReference>
<evidence type="ECO:0000256" key="8">
    <source>
        <dbReference type="ARBA" id="ARBA00048478"/>
    </source>
</evidence>
<dbReference type="OrthoDB" id="9807434at2"/>
<comment type="subcellular location">
    <subcellularLocation>
        <location evidence="9">Cytoplasm</location>
    </subcellularLocation>
</comment>
<keyword evidence="4 9" id="KW-0547">Nucleotide-binding</keyword>
<feature type="binding site" evidence="9">
    <location>
        <begin position="12"/>
        <end position="20"/>
    </location>
    <ligand>
        <name>ATP</name>
        <dbReference type="ChEBI" id="CHEBI:30616"/>
    </ligand>
</feature>
<dbReference type="GO" id="GO:0036430">
    <property type="term" value="F:CMP kinase activity"/>
    <property type="evidence" value="ECO:0007669"/>
    <property type="project" value="RHEA"/>
</dbReference>
<dbReference type="InterPro" id="IPR027417">
    <property type="entry name" value="P-loop_NTPase"/>
</dbReference>
<evidence type="ECO:0000256" key="1">
    <source>
        <dbReference type="ARBA" id="ARBA00009427"/>
    </source>
</evidence>
<evidence type="ECO:0000256" key="6">
    <source>
        <dbReference type="ARBA" id="ARBA00022840"/>
    </source>
</evidence>
<dbReference type="HAMAP" id="MF_00238">
    <property type="entry name" value="Cytidyl_kinase_type1"/>
    <property type="match status" value="1"/>
</dbReference>
<dbReference type="Proteomes" id="UP000030361">
    <property type="component" value="Chromosome"/>
</dbReference>
<evidence type="ECO:0000313" key="11">
    <source>
        <dbReference type="EMBL" id="AQW22096.1"/>
    </source>
</evidence>
<proteinExistence type="inferred from homology"/>
<dbReference type="GO" id="GO:0005524">
    <property type="term" value="F:ATP binding"/>
    <property type="evidence" value="ECO:0007669"/>
    <property type="project" value="UniProtKB-UniRule"/>
</dbReference>
<dbReference type="SUPFAM" id="SSF52540">
    <property type="entry name" value="P-loop containing nucleoside triphosphate hydrolases"/>
    <property type="match status" value="1"/>
</dbReference>
<evidence type="ECO:0000256" key="9">
    <source>
        <dbReference type="HAMAP-Rule" id="MF_00238"/>
    </source>
</evidence>
<evidence type="ECO:0000256" key="3">
    <source>
        <dbReference type="ARBA" id="ARBA00022679"/>
    </source>
</evidence>
<reference evidence="11 12" key="1">
    <citation type="journal article" date="2015" name="Genome Announc.">
        <title>Genome Sequence of Lactobacillus curieae CCTCC M 2011381T, a Novel Producer of Gamma-aminobutyric Acid.</title>
        <authorList>
            <person name="Wang Y."/>
            <person name="Wang Y."/>
            <person name="Lang C."/>
            <person name="Wei D."/>
            <person name="Xu P."/>
            <person name="Xie J."/>
        </authorList>
    </citation>
    <scope>NUCLEOTIDE SEQUENCE [LARGE SCALE GENOMIC DNA]</scope>
    <source>
        <strain evidence="11 12">CCTCC M 2011381</strain>
    </source>
</reference>
<comment type="catalytic activity">
    <reaction evidence="7 9">
        <text>dCMP + ATP = dCDP + ADP</text>
        <dbReference type="Rhea" id="RHEA:25094"/>
        <dbReference type="ChEBI" id="CHEBI:30616"/>
        <dbReference type="ChEBI" id="CHEBI:57566"/>
        <dbReference type="ChEBI" id="CHEBI:58593"/>
        <dbReference type="ChEBI" id="CHEBI:456216"/>
        <dbReference type="EC" id="2.7.4.25"/>
    </reaction>
</comment>
<keyword evidence="2 9" id="KW-0963">Cytoplasm</keyword>
<evidence type="ECO:0000256" key="2">
    <source>
        <dbReference type="ARBA" id="ARBA00022490"/>
    </source>
</evidence>
<dbReference type="EMBL" id="CP018906">
    <property type="protein sequence ID" value="AQW22096.1"/>
    <property type="molecule type" value="Genomic_DNA"/>
</dbReference>
<dbReference type="CDD" id="cd02020">
    <property type="entry name" value="CMPK"/>
    <property type="match status" value="1"/>
</dbReference>
<accession>A0A1S6QKI0</accession>
<dbReference type="EC" id="2.7.4.25" evidence="9"/>
<organism evidence="11 12">
    <name type="scientific">Lentilactobacillus curieae</name>
    <dbReference type="NCBI Taxonomy" id="1138822"/>
    <lineage>
        <taxon>Bacteria</taxon>
        <taxon>Bacillati</taxon>
        <taxon>Bacillota</taxon>
        <taxon>Bacilli</taxon>
        <taxon>Lactobacillales</taxon>
        <taxon>Lactobacillaceae</taxon>
        <taxon>Lentilactobacillus</taxon>
    </lineage>
</organism>
<keyword evidence="3 9" id="KW-0808">Transferase</keyword>
<feature type="domain" description="Cytidylate kinase" evidence="10">
    <location>
        <begin position="8"/>
        <end position="221"/>
    </location>
</feature>
<dbReference type="InterPro" id="IPR011994">
    <property type="entry name" value="Cytidylate_kinase_dom"/>
</dbReference>
<evidence type="ECO:0000256" key="7">
    <source>
        <dbReference type="ARBA" id="ARBA00047615"/>
    </source>
</evidence>
<keyword evidence="6 9" id="KW-0067">ATP-binding</keyword>
<keyword evidence="12" id="KW-1185">Reference proteome</keyword>
<dbReference type="Gene3D" id="3.40.50.300">
    <property type="entry name" value="P-loop containing nucleotide triphosphate hydrolases"/>
    <property type="match status" value="1"/>
</dbReference>
<dbReference type="GO" id="GO:0036431">
    <property type="term" value="F:dCMP kinase activity"/>
    <property type="evidence" value="ECO:0007669"/>
    <property type="project" value="InterPro"/>
</dbReference>